<dbReference type="EMBL" id="ML014132">
    <property type="protein sequence ID" value="RKP02920.1"/>
    <property type="molecule type" value="Genomic_DNA"/>
</dbReference>
<dbReference type="InterPro" id="IPR004835">
    <property type="entry name" value="Chitin_synth"/>
</dbReference>
<comment type="function">
    <text evidence="7">Polymerizes chitin, a structural polymer of the cell wall and septum, by transferring the sugar moiety of UDP-GlcNAc to the non-reducing end of the growing chitin polymer.</text>
</comment>
<keyword evidence="7" id="KW-0808">Transferase</keyword>
<dbReference type="GO" id="GO:0004100">
    <property type="term" value="F:chitin synthase activity"/>
    <property type="evidence" value="ECO:0007669"/>
    <property type="project" value="UniProtKB-UniRule"/>
</dbReference>
<evidence type="ECO:0000256" key="2">
    <source>
        <dbReference type="ARBA" id="ARBA00012543"/>
    </source>
</evidence>
<feature type="transmembrane region" description="Helical" evidence="7">
    <location>
        <begin position="420"/>
        <end position="440"/>
    </location>
</feature>
<keyword evidence="7" id="KW-0961">Cell wall biogenesis/degradation</keyword>
<evidence type="ECO:0000313" key="9">
    <source>
        <dbReference type="EMBL" id="RKP02920.1"/>
    </source>
</evidence>
<dbReference type="GO" id="GO:0030428">
    <property type="term" value="C:cell septum"/>
    <property type="evidence" value="ECO:0007669"/>
    <property type="project" value="TreeGrafter"/>
</dbReference>
<evidence type="ECO:0000256" key="1">
    <source>
        <dbReference type="ARBA" id="ARBA00004141"/>
    </source>
</evidence>
<dbReference type="Proteomes" id="UP000274922">
    <property type="component" value="Unassembled WGS sequence"/>
</dbReference>
<dbReference type="GO" id="GO:0005886">
    <property type="term" value="C:plasma membrane"/>
    <property type="evidence" value="ECO:0007669"/>
    <property type="project" value="UniProtKB-SubCell"/>
</dbReference>
<comment type="subcellular location">
    <subcellularLocation>
        <location evidence="7">Cell membrane</location>
        <topology evidence="7">Multi-pass membrane protein</topology>
    </subcellularLocation>
    <subcellularLocation>
        <location evidence="1">Membrane</location>
        <topology evidence="1">Multi-pass membrane protein</topology>
    </subcellularLocation>
</comment>
<keyword evidence="6 7" id="KW-0472">Membrane</keyword>
<evidence type="ECO:0000256" key="4">
    <source>
        <dbReference type="ARBA" id="ARBA00022692"/>
    </source>
</evidence>
<dbReference type="OrthoDB" id="26569at2759"/>
<evidence type="ECO:0000256" key="6">
    <source>
        <dbReference type="ARBA" id="ARBA00023136"/>
    </source>
</evidence>
<reference evidence="10" key="1">
    <citation type="journal article" date="2018" name="Nat. Microbiol.">
        <title>Leveraging single-cell genomics to expand the fungal tree of life.</title>
        <authorList>
            <person name="Ahrendt S.R."/>
            <person name="Quandt C.A."/>
            <person name="Ciobanu D."/>
            <person name="Clum A."/>
            <person name="Salamov A."/>
            <person name="Andreopoulos B."/>
            <person name="Cheng J.F."/>
            <person name="Woyke T."/>
            <person name="Pelin A."/>
            <person name="Henrissat B."/>
            <person name="Reynolds N.K."/>
            <person name="Benny G.L."/>
            <person name="Smith M.E."/>
            <person name="James T.Y."/>
            <person name="Grigoriev I.V."/>
        </authorList>
    </citation>
    <scope>NUCLEOTIDE SEQUENCE [LARGE SCALE GENOMIC DNA]</scope>
    <source>
        <strain evidence="10">ATCC 52028</strain>
    </source>
</reference>
<accession>A0A4P9XCM1</accession>
<feature type="transmembrane region" description="Helical" evidence="7">
    <location>
        <begin position="686"/>
        <end position="706"/>
    </location>
</feature>
<dbReference type="PANTHER" id="PTHR22914:SF44">
    <property type="entry name" value="CHITIN SYNTHASE 2"/>
    <property type="match status" value="1"/>
</dbReference>
<organism evidence="9 10">
    <name type="scientific">Caulochytrium protostelioides</name>
    <dbReference type="NCBI Taxonomy" id="1555241"/>
    <lineage>
        <taxon>Eukaryota</taxon>
        <taxon>Fungi</taxon>
        <taxon>Fungi incertae sedis</taxon>
        <taxon>Chytridiomycota</taxon>
        <taxon>Chytridiomycota incertae sedis</taxon>
        <taxon>Chytridiomycetes</taxon>
        <taxon>Caulochytriales</taxon>
        <taxon>Caulochytriaceae</taxon>
        <taxon>Caulochytrium</taxon>
    </lineage>
</organism>
<dbReference type="Pfam" id="PF01644">
    <property type="entry name" value="Chitin_synth_1"/>
    <property type="match status" value="1"/>
</dbReference>
<keyword evidence="7" id="KW-1003">Cell membrane</keyword>
<dbReference type="InterPro" id="IPR013616">
    <property type="entry name" value="Chitin_synth_N"/>
</dbReference>
<dbReference type="EC" id="2.4.1.16" evidence="2 7"/>
<dbReference type="SUPFAM" id="SSF53448">
    <property type="entry name" value="Nucleotide-diphospho-sugar transferases"/>
    <property type="match status" value="1"/>
</dbReference>
<feature type="domain" description="Chitin synthase N-terminal" evidence="8">
    <location>
        <begin position="4"/>
        <end position="71"/>
    </location>
</feature>
<dbReference type="AlphaFoldDB" id="A0A4P9XCM1"/>
<keyword evidence="10" id="KW-1185">Reference proteome</keyword>
<dbReference type="PANTHER" id="PTHR22914">
    <property type="entry name" value="CHITIN SYNTHASE"/>
    <property type="match status" value="1"/>
</dbReference>
<dbReference type="GO" id="GO:0006031">
    <property type="term" value="P:chitin biosynthetic process"/>
    <property type="evidence" value="ECO:0007669"/>
    <property type="project" value="UniProtKB-UniRule"/>
</dbReference>
<feature type="transmembrane region" description="Helical" evidence="7">
    <location>
        <begin position="381"/>
        <end position="399"/>
    </location>
</feature>
<keyword evidence="4 7" id="KW-0812">Transmembrane</keyword>
<dbReference type="Pfam" id="PF08407">
    <property type="entry name" value="Chitin_synth_1N"/>
    <property type="match status" value="1"/>
</dbReference>
<feature type="transmembrane region" description="Helical" evidence="7">
    <location>
        <begin position="496"/>
        <end position="521"/>
    </location>
</feature>
<proteinExistence type="inferred from homology"/>
<evidence type="ECO:0000256" key="3">
    <source>
        <dbReference type="ARBA" id="ARBA00022676"/>
    </source>
</evidence>
<gene>
    <name evidence="9" type="ORF">CXG81DRAFT_10190</name>
</gene>
<dbReference type="CDD" id="cd04190">
    <property type="entry name" value="Chitin_synth_C"/>
    <property type="match status" value="1"/>
</dbReference>
<dbReference type="GO" id="GO:0071555">
    <property type="term" value="P:cell wall organization"/>
    <property type="evidence" value="ECO:0007669"/>
    <property type="project" value="UniProtKB-KW"/>
</dbReference>
<keyword evidence="5 7" id="KW-1133">Transmembrane helix</keyword>
<protein>
    <recommendedName>
        <fullName evidence="2 7">Chitin synthase</fullName>
        <ecNumber evidence="2 7">2.4.1.16</ecNumber>
    </recommendedName>
</protein>
<sequence>MKHTTVRDIALTPQGNLVVDIPVPARVAQAGKLRGAEEATHMRYTAVTCGPDAFSREGYTLRQQEYGRQTELFIVVTMYNEDDALFCKTLTALQKNIAHLCTHSRSRTWGKEGWQKVVICIVSDGRKKIHPRVLSVLGVLGVYQDGVMKDHVNEKPVTAHLFEYTTQIAFDMDSRIRGPEAGIVPVQVLFCLKEQNAKKINSHRWFFNAFGPLLRPNVCVLIDVGTKPTTTSIYHLWKAFDRDPSIGGACGEIYAETGRFGSKLLNPLVAAQNFEYKMSNILDKPFESVCGYISVLPGAFSAYRYTALRGRPLAQYFKGEDLHGGTNYQEANMYLAEDRILCFELVTKRDQAWLLKYVKSAKAETDVPDSLPEFISQRRRWLNGSFFAGLHALTHWYYFWRSHHSFPRKLLLMFELFYNLVNMIFNWFALSSWYLTFYFLGHGVINNSDTANTGRGEDPFWGTGTYVFPILRELYLACIVLIFICSLGNRPQGSKWIYMVCVLIFALIQCVLVYLAGWTVFYTVPRTAAGWEIARLFNNAAFRTITISILSTYGLYLLASLAFFEPWHMFTCFIQYLLAVPSFVNVTQTYAFCNLHDVSWGTKGDNMPTAQTDLGAAQATKKGGKGGKGGKKEQLVAVAVPTDPSDINANYTKFLQLARAPRVEAKAHRDARTKSEDYFRNFRTRFVVFWMFSNAALIIMLTTDAITERFYPSMNVNAQSGEFNPYLSAIFYAVAALAAIRAIGSFTYLLNRVVCG</sequence>
<evidence type="ECO:0000259" key="8">
    <source>
        <dbReference type="Pfam" id="PF08407"/>
    </source>
</evidence>
<evidence type="ECO:0000256" key="7">
    <source>
        <dbReference type="RuleBase" id="RU366040"/>
    </source>
</evidence>
<feature type="transmembrane region" description="Helical" evidence="7">
    <location>
        <begin position="726"/>
        <end position="750"/>
    </location>
</feature>
<evidence type="ECO:0000256" key="5">
    <source>
        <dbReference type="ARBA" id="ARBA00022989"/>
    </source>
</evidence>
<feature type="transmembrane region" description="Helical" evidence="7">
    <location>
        <begin position="541"/>
        <end position="564"/>
    </location>
</feature>
<feature type="transmembrane region" description="Helical" evidence="7">
    <location>
        <begin position="460"/>
        <end position="484"/>
    </location>
</feature>
<dbReference type="InterPro" id="IPR029044">
    <property type="entry name" value="Nucleotide-diphossugar_trans"/>
</dbReference>
<evidence type="ECO:0000313" key="10">
    <source>
        <dbReference type="Proteomes" id="UP000274922"/>
    </source>
</evidence>
<dbReference type="STRING" id="1555241.A0A4P9XCM1"/>
<comment type="similarity">
    <text evidence="7">Belongs to the chitin synthase family.</text>
</comment>
<keyword evidence="3 7" id="KW-0328">Glycosyltransferase</keyword>
<name>A0A4P9XCM1_9FUNG</name>
<comment type="catalytic activity">
    <reaction evidence="7">
        <text>[(1-&gt;4)-N-acetyl-beta-D-glucosaminyl](n) + UDP-N-acetyl-alpha-D-glucosamine = [(1-&gt;4)-N-acetyl-beta-D-glucosaminyl](n+1) + UDP + H(+)</text>
        <dbReference type="Rhea" id="RHEA:16637"/>
        <dbReference type="Rhea" id="RHEA-COMP:9593"/>
        <dbReference type="Rhea" id="RHEA-COMP:9595"/>
        <dbReference type="ChEBI" id="CHEBI:15378"/>
        <dbReference type="ChEBI" id="CHEBI:17029"/>
        <dbReference type="ChEBI" id="CHEBI:57705"/>
        <dbReference type="ChEBI" id="CHEBI:58223"/>
        <dbReference type="EC" id="2.4.1.16"/>
    </reaction>
</comment>